<keyword evidence="1" id="KW-0812">Transmembrane</keyword>
<dbReference type="EMBL" id="FNBA01000006">
    <property type="protein sequence ID" value="SDF13269.1"/>
    <property type="molecule type" value="Genomic_DNA"/>
</dbReference>
<feature type="transmembrane region" description="Helical" evidence="1">
    <location>
        <begin position="46"/>
        <end position="65"/>
    </location>
</feature>
<reference evidence="2 3" key="1">
    <citation type="submission" date="2016-10" db="EMBL/GenBank/DDBJ databases">
        <authorList>
            <person name="de Groot N.N."/>
        </authorList>
    </citation>
    <scope>NUCLEOTIDE SEQUENCE [LARGE SCALE GENOMIC DNA]</scope>
    <source>
        <strain evidence="2 3">DSM 16195</strain>
    </source>
</reference>
<protein>
    <recommendedName>
        <fullName evidence="4">Cytochrome b561</fullName>
    </recommendedName>
</protein>
<feature type="transmembrane region" description="Helical" evidence="1">
    <location>
        <begin position="6"/>
        <end position="25"/>
    </location>
</feature>
<evidence type="ECO:0000313" key="2">
    <source>
        <dbReference type="EMBL" id="SDF13269.1"/>
    </source>
</evidence>
<evidence type="ECO:0000313" key="3">
    <source>
        <dbReference type="Proteomes" id="UP000199321"/>
    </source>
</evidence>
<dbReference type="RefSeq" id="WP_093145146.1">
    <property type="nucleotide sequence ID" value="NZ_BMWO01000006.1"/>
</dbReference>
<dbReference type="STRING" id="227084.SAMN05421855_10661"/>
<feature type="transmembrane region" description="Helical" evidence="1">
    <location>
        <begin position="120"/>
        <end position="142"/>
    </location>
</feature>
<dbReference type="Proteomes" id="UP000199321">
    <property type="component" value="Unassembled WGS sequence"/>
</dbReference>
<dbReference type="OrthoDB" id="329514at2"/>
<keyword evidence="1" id="KW-1133">Transmembrane helix</keyword>
<dbReference type="AlphaFoldDB" id="A0A1G7ILU5"/>
<feature type="transmembrane region" description="Helical" evidence="1">
    <location>
        <begin position="85"/>
        <end position="108"/>
    </location>
</feature>
<keyword evidence="3" id="KW-1185">Reference proteome</keyword>
<name>A0A1G7ILU5_9FLAO</name>
<gene>
    <name evidence="2" type="ORF">SAMN05421855_10661</name>
</gene>
<organism evidence="2 3">
    <name type="scientific">Ulvibacter litoralis</name>
    <dbReference type="NCBI Taxonomy" id="227084"/>
    <lineage>
        <taxon>Bacteria</taxon>
        <taxon>Pseudomonadati</taxon>
        <taxon>Bacteroidota</taxon>
        <taxon>Flavobacteriia</taxon>
        <taxon>Flavobacteriales</taxon>
        <taxon>Flavobacteriaceae</taxon>
        <taxon>Ulvibacter</taxon>
    </lineage>
</organism>
<sequence>MYSTVLILHSIFRWLVLITLLYAIFRAYKGYTTKAKFSQLDNKVRHWTATIAHIQLILGILVYIKSPIIKYFFSDFKNLISDWDLTFFSLFHVVLMITAIVVITIGSAKAKRNITDIGKFKIMLVYFSIAIAIIIIAIPWPFSPLVSRPYLRTF</sequence>
<keyword evidence="1" id="KW-0472">Membrane</keyword>
<evidence type="ECO:0000256" key="1">
    <source>
        <dbReference type="SAM" id="Phobius"/>
    </source>
</evidence>
<accession>A0A1G7ILU5</accession>
<proteinExistence type="predicted"/>
<evidence type="ECO:0008006" key="4">
    <source>
        <dbReference type="Google" id="ProtNLM"/>
    </source>
</evidence>